<reference evidence="1 2" key="1">
    <citation type="journal article" date="2022" name="bioRxiv">
        <title>Genomics of Preaxostyla Flagellates Illuminates Evolutionary Transitions and the Path Towards Mitochondrial Loss.</title>
        <authorList>
            <person name="Novak L.V.F."/>
            <person name="Treitli S.C."/>
            <person name="Pyrih J."/>
            <person name="Halakuc P."/>
            <person name="Pipaliya S.V."/>
            <person name="Vacek V."/>
            <person name="Brzon O."/>
            <person name="Soukal P."/>
            <person name="Eme L."/>
            <person name="Dacks J.B."/>
            <person name="Karnkowska A."/>
            <person name="Elias M."/>
            <person name="Hampl V."/>
        </authorList>
    </citation>
    <scope>NUCLEOTIDE SEQUENCE [LARGE SCALE GENOMIC DNA]</scope>
    <source>
        <strain evidence="1">NAU3</strain>
        <tissue evidence="1">Gut</tissue>
    </source>
</reference>
<comment type="caution">
    <text evidence="1">The sequence shown here is derived from an EMBL/GenBank/DDBJ whole genome shotgun (WGS) entry which is preliminary data.</text>
</comment>
<name>A0ABQ9WNG2_9EUKA</name>
<dbReference type="EMBL" id="JARBJD010000566">
    <property type="protein sequence ID" value="KAK2941011.1"/>
    <property type="molecule type" value="Genomic_DNA"/>
</dbReference>
<evidence type="ECO:0000313" key="2">
    <source>
        <dbReference type="Proteomes" id="UP001281761"/>
    </source>
</evidence>
<evidence type="ECO:0000313" key="1">
    <source>
        <dbReference type="EMBL" id="KAK2941011.1"/>
    </source>
</evidence>
<sequence length="137" mass="15078">MVPQFINRTPATLFPSVVTDQLGRAQRRRRAFPLLVCAVLRETDGSILTVDHIILASEYSPDQHFVFATCLSFATSAFPKTPIDVASCTIAMEDGIVRMSALDGDAHWLLWTSCQVSELTLDSSDAKYEVRTASGQI</sequence>
<dbReference type="Proteomes" id="UP001281761">
    <property type="component" value="Unassembled WGS sequence"/>
</dbReference>
<protein>
    <submittedName>
        <fullName evidence="1">Uncharacterized protein</fullName>
    </submittedName>
</protein>
<gene>
    <name evidence="1" type="ORF">BLNAU_24082</name>
</gene>
<accession>A0ABQ9WNG2</accession>
<keyword evidence="2" id="KW-1185">Reference proteome</keyword>
<proteinExistence type="predicted"/>
<organism evidence="1 2">
    <name type="scientific">Blattamonas nauphoetae</name>
    <dbReference type="NCBI Taxonomy" id="2049346"/>
    <lineage>
        <taxon>Eukaryota</taxon>
        <taxon>Metamonada</taxon>
        <taxon>Preaxostyla</taxon>
        <taxon>Oxymonadida</taxon>
        <taxon>Blattamonas</taxon>
    </lineage>
</organism>